<accession>A0A6G1IL60</accession>
<organism evidence="2 3">
    <name type="scientific">Lentithecium fluviatile CBS 122367</name>
    <dbReference type="NCBI Taxonomy" id="1168545"/>
    <lineage>
        <taxon>Eukaryota</taxon>
        <taxon>Fungi</taxon>
        <taxon>Dikarya</taxon>
        <taxon>Ascomycota</taxon>
        <taxon>Pezizomycotina</taxon>
        <taxon>Dothideomycetes</taxon>
        <taxon>Pleosporomycetidae</taxon>
        <taxon>Pleosporales</taxon>
        <taxon>Massarineae</taxon>
        <taxon>Lentitheciaceae</taxon>
        <taxon>Lentithecium</taxon>
    </lineage>
</organism>
<proteinExistence type="predicted"/>
<dbReference type="OrthoDB" id="3944661at2759"/>
<dbReference type="EMBL" id="MU005607">
    <property type="protein sequence ID" value="KAF2678976.1"/>
    <property type="molecule type" value="Genomic_DNA"/>
</dbReference>
<gene>
    <name evidence="2" type="ORF">K458DRAFT_121788</name>
</gene>
<evidence type="ECO:0000313" key="2">
    <source>
        <dbReference type="EMBL" id="KAF2678976.1"/>
    </source>
</evidence>
<feature type="region of interest" description="Disordered" evidence="1">
    <location>
        <begin position="109"/>
        <end position="136"/>
    </location>
</feature>
<dbReference type="AlphaFoldDB" id="A0A6G1IL60"/>
<dbReference type="PROSITE" id="PS51257">
    <property type="entry name" value="PROKAR_LIPOPROTEIN"/>
    <property type="match status" value="1"/>
</dbReference>
<reference evidence="2" key="1">
    <citation type="journal article" date="2020" name="Stud. Mycol.">
        <title>101 Dothideomycetes genomes: a test case for predicting lifestyles and emergence of pathogens.</title>
        <authorList>
            <person name="Haridas S."/>
            <person name="Albert R."/>
            <person name="Binder M."/>
            <person name="Bloem J."/>
            <person name="Labutti K."/>
            <person name="Salamov A."/>
            <person name="Andreopoulos B."/>
            <person name="Baker S."/>
            <person name="Barry K."/>
            <person name="Bills G."/>
            <person name="Bluhm B."/>
            <person name="Cannon C."/>
            <person name="Castanera R."/>
            <person name="Culley D."/>
            <person name="Daum C."/>
            <person name="Ezra D."/>
            <person name="Gonzalez J."/>
            <person name="Henrissat B."/>
            <person name="Kuo A."/>
            <person name="Liang C."/>
            <person name="Lipzen A."/>
            <person name="Lutzoni F."/>
            <person name="Magnuson J."/>
            <person name="Mondo S."/>
            <person name="Nolan M."/>
            <person name="Ohm R."/>
            <person name="Pangilinan J."/>
            <person name="Park H.-J."/>
            <person name="Ramirez L."/>
            <person name="Alfaro M."/>
            <person name="Sun H."/>
            <person name="Tritt A."/>
            <person name="Yoshinaga Y."/>
            <person name="Zwiers L.-H."/>
            <person name="Turgeon B."/>
            <person name="Goodwin S."/>
            <person name="Spatafora J."/>
            <person name="Crous P."/>
            <person name="Grigoriev I."/>
        </authorList>
    </citation>
    <scope>NUCLEOTIDE SEQUENCE</scope>
    <source>
        <strain evidence="2">CBS 122367</strain>
    </source>
</reference>
<protein>
    <submittedName>
        <fullName evidence="2">Uncharacterized protein</fullName>
    </submittedName>
</protein>
<evidence type="ECO:0000313" key="3">
    <source>
        <dbReference type="Proteomes" id="UP000799291"/>
    </source>
</evidence>
<feature type="compositionally biased region" description="Polar residues" evidence="1">
    <location>
        <begin position="109"/>
        <end position="120"/>
    </location>
</feature>
<dbReference type="Proteomes" id="UP000799291">
    <property type="component" value="Unassembled WGS sequence"/>
</dbReference>
<name>A0A6G1IL60_9PLEO</name>
<evidence type="ECO:0000256" key="1">
    <source>
        <dbReference type="SAM" id="MobiDB-lite"/>
    </source>
</evidence>
<keyword evidence="3" id="KW-1185">Reference proteome</keyword>
<sequence>MEYTSDRGIQSMCSMTALHASCSCRKPISLRRRAERKLTRPKVPTGRDRRLLTSTSCPLTPYRPSGLKHCQHHRASTEREYCTQYFLPICTSAPPLVVPATLTFSKPSIRNKQSRSQSRLIENPHSRSRRSTPTKRSLTLRRLNIKTTKLAGLYIHKFSFVRPLLGPKAWVYGGDYKKPP</sequence>